<proteinExistence type="predicted"/>
<evidence type="ECO:0000256" key="1">
    <source>
        <dbReference type="SAM" id="Phobius"/>
    </source>
</evidence>
<dbReference type="EMBL" id="BKAU01000004">
    <property type="protein sequence ID" value="GEP97293.1"/>
    <property type="molecule type" value="Genomic_DNA"/>
</dbReference>
<keyword evidence="1" id="KW-0812">Transmembrane</keyword>
<reference evidence="2 3" key="1">
    <citation type="submission" date="2019-07" db="EMBL/GenBank/DDBJ databases">
        <title>Whole genome shotgun sequence of Chitinophaga cymbidii NBRC 109752.</title>
        <authorList>
            <person name="Hosoyama A."/>
            <person name="Uohara A."/>
            <person name="Ohji S."/>
            <person name="Ichikawa N."/>
        </authorList>
    </citation>
    <scope>NUCLEOTIDE SEQUENCE [LARGE SCALE GENOMIC DNA]</scope>
    <source>
        <strain evidence="2 3">NBRC 109752</strain>
    </source>
</reference>
<dbReference type="Gene3D" id="3.40.50.150">
    <property type="entry name" value="Vaccinia Virus protein VP39"/>
    <property type="match status" value="1"/>
</dbReference>
<keyword evidence="3" id="KW-1185">Reference proteome</keyword>
<feature type="transmembrane region" description="Helical" evidence="1">
    <location>
        <begin position="226"/>
        <end position="246"/>
    </location>
</feature>
<dbReference type="InterPro" id="IPR029063">
    <property type="entry name" value="SAM-dependent_MTases_sf"/>
</dbReference>
<organism evidence="2 3">
    <name type="scientific">Chitinophaga cymbidii</name>
    <dbReference type="NCBI Taxonomy" id="1096750"/>
    <lineage>
        <taxon>Bacteria</taxon>
        <taxon>Pseudomonadati</taxon>
        <taxon>Bacteroidota</taxon>
        <taxon>Chitinophagia</taxon>
        <taxon>Chitinophagales</taxon>
        <taxon>Chitinophagaceae</taxon>
        <taxon>Chitinophaga</taxon>
    </lineage>
</organism>
<evidence type="ECO:0008006" key="4">
    <source>
        <dbReference type="Google" id="ProtNLM"/>
    </source>
</evidence>
<dbReference type="RefSeq" id="WP_146864721.1">
    <property type="nucleotide sequence ID" value="NZ_BKAU01000004.1"/>
</dbReference>
<gene>
    <name evidence="2" type="ORF">CCY01nite_35530</name>
</gene>
<protein>
    <recommendedName>
        <fullName evidence="4">Methyltransferase type 11 domain-containing protein</fullName>
    </recommendedName>
</protein>
<name>A0A512RNM2_9BACT</name>
<dbReference type="AlphaFoldDB" id="A0A512RNM2"/>
<sequence>MKINPFRFLKKVKVAIWGEELAAFKPYRAFFEGKHGLEIGGPSKIFSAKALLPVYNLTDTIDGVNFSANTVWEGTIAEGKNYGYAKGKAGYQFICEGNDLRKVENGAYDFLLSSHNLEHFANPLKAIEEWKRVLKPGGVMLLVLPDRRYTFDHRRSVTTFQHLMDDFKADMQEDDLSHLDEILRLHDFSMDPLCGGPEQFRERALRNFENRCLHQHVFDEQLLKEIFAASGIHTLFSAFALPYHIIIMGQKK</sequence>
<evidence type="ECO:0000313" key="2">
    <source>
        <dbReference type="EMBL" id="GEP97293.1"/>
    </source>
</evidence>
<keyword evidence="1" id="KW-1133">Transmembrane helix</keyword>
<dbReference type="OrthoDB" id="3896938at2"/>
<evidence type="ECO:0000313" key="3">
    <source>
        <dbReference type="Proteomes" id="UP000321436"/>
    </source>
</evidence>
<accession>A0A512RNM2</accession>
<keyword evidence="1" id="KW-0472">Membrane</keyword>
<dbReference type="CDD" id="cd02440">
    <property type="entry name" value="AdoMet_MTases"/>
    <property type="match status" value="1"/>
</dbReference>
<comment type="caution">
    <text evidence="2">The sequence shown here is derived from an EMBL/GenBank/DDBJ whole genome shotgun (WGS) entry which is preliminary data.</text>
</comment>
<dbReference type="Proteomes" id="UP000321436">
    <property type="component" value="Unassembled WGS sequence"/>
</dbReference>
<dbReference type="SUPFAM" id="SSF53335">
    <property type="entry name" value="S-adenosyl-L-methionine-dependent methyltransferases"/>
    <property type="match status" value="1"/>
</dbReference>
<dbReference type="Pfam" id="PF13489">
    <property type="entry name" value="Methyltransf_23"/>
    <property type="match status" value="1"/>
</dbReference>